<protein>
    <submittedName>
        <fullName evidence="2">Uncharacterized protein</fullName>
    </submittedName>
</protein>
<organism evidence="2 3">
    <name type="scientific">Rosa chinensis</name>
    <name type="common">China rose</name>
    <dbReference type="NCBI Taxonomy" id="74649"/>
    <lineage>
        <taxon>Eukaryota</taxon>
        <taxon>Viridiplantae</taxon>
        <taxon>Streptophyta</taxon>
        <taxon>Embryophyta</taxon>
        <taxon>Tracheophyta</taxon>
        <taxon>Spermatophyta</taxon>
        <taxon>Magnoliopsida</taxon>
        <taxon>eudicotyledons</taxon>
        <taxon>Gunneridae</taxon>
        <taxon>Pentapetalae</taxon>
        <taxon>rosids</taxon>
        <taxon>fabids</taxon>
        <taxon>Rosales</taxon>
        <taxon>Rosaceae</taxon>
        <taxon>Rosoideae</taxon>
        <taxon>Rosoideae incertae sedis</taxon>
        <taxon>Rosa</taxon>
    </lineage>
</organism>
<comment type="caution">
    <text evidence="2">The sequence shown here is derived from an EMBL/GenBank/DDBJ whole genome shotgun (WGS) entry which is preliminary data.</text>
</comment>
<gene>
    <name evidence="2" type="ORF">RchiOBHm_MTg0499011</name>
</gene>
<reference evidence="2 3" key="1">
    <citation type="journal article" date="2018" name="Nat. Genet.">
        <title>The Rosa genome provides new insights in the design of modern roses.</title>
        <authorList>
            <person name="Bendahmane M."/>
        </authorList>
    </citation>
    <scope>NUCLEOTIDE SEQUENCE [LARGE SCALE GENOMIC DNA]</scope>
    <source>
        <strain evidence="3">cv. Old Blush</strain>
    </source>
</reference>
<name>A0A2P6P151_ROSCH</name>
<dbReference type="Proteomes" id="UP000238479">
    <property type="component" value="Mitochondrion MT"/>
</dbReference>
<keyword evidence="3" id="KW-1185">Reference proteome</keyword>
<sequence>MEFQQLRGTCGGAQSSQRGDIEAGSVSEVEAKVIQFLKDEEITKVVYFKNPEAVQKRRTSRSLP</sequence>
<keyword evidence="2" id="KW-0496">Mitochondrion</keyword>
<accession>A0A2P6P151</accession>
<evidence type="ECO:0000313" key="2">
    <source>
        <dbReference type="EMBL" id="PRQ15653.1"/>
    </source>
</evidence>
<feature type="region of interest" description="Disordered" evidence="1">
    <location>
        <begin position="1"/>
        <end position="23"/>
    </location>
</feature>
<dbReference type="Gramene" id="PRQ15653">
    <property type="protein sequence ID" value="PRQ15653"/>
    <property type="gene ID" value="RchiOBHm_MTg0499011"/>
</dbReference>
<evidence type="ECO:0000256" key="1">
    <source>
        <dbReference type="SAM" id="MobiDB-lite"/>
    </source>
</evidence>
<proteinExistence type="predicted"/>
<evidence type="ECO:0000313" key="3">
    <source>
        <dbReference type="Proteomes" id="UP000238479"/>
    </source>
</evidence>
<dbReference type="EMBL" id="PDCK01000047">
    <property type="protein sequence ID" value="PRQ15653.1"/>
    <property type="molecule type" value="Genomic_DNA"/>
</dbReference>
<dbReference type="AlphaFoldDB" id="A0A2P6P151"/>
<geneLocation type="mitochondrion" evidence="2"/>